<dbReference type="Proteomes" id="UP000637359">
    <property type="component" value="Unassembled WGS sequence"/>
</dbReference>
<feature type="compositionally biased region" description="Basic and acidic residues" evidence="1">
    <location>
        <begin position="460"/>
        <end position="469"/>
    </location>
</feature>
<evidence type="ECO:0000256" key="1">
    <source>
        <dbReference type="SAM" id="MobiDB-lite"/>
    </source>
</evidence>
<sequence>MSKSYTREDVQSLLNQLKKYRKVIREYQENDLEYCQIKSEMKKVKSRLAETRKRLIHMEGKYKDCLFDYYKIKEDKESLLQDLNKLKKELNPTKMIEKTEKNNPIAESLPDKKEQKREKAPLHANEISTDNKKSTASVRKYSPIMKDLDKKEHQKEMMQFNISILNRLFIEREEFKDIMSIYKDNNMDEGTSKSDRESIEKQNVESTVIKGAEPANDNEQGSDLWAKGTEKETVDVSHVNTTLTNLQSQIMEIKKILEERKPPKETRPFPSTTSPTPTPISNPPKKEITFRDLRGLTNIESIPGKIPENKTSLHKNSSTNFNQHTPSSKQKAKPVYVRNIEIKENKKLKNNDNKEEGQVEKENPVVQVEKLPEQQEKPVENVVEITSTAPSERVNEEEYVQHSKIGKMTEQPRQEETESQDREQLNQIGNKKLSTPQVDEESPVLGKPDTVMEESEKEETESKNGDHFDQIANQDLSIPQADEESPILGKPDTVMEENEKEETGSKNGEQLNQVANQDLSIPQADEESPVLGTPDTVMEESEKEETESKNGEQLNQAANQNLSTPQVDEGSPVLGTPDTVMEENEKEEIVDVEPDYVNPNEKTELVQKEAVVENTQEEPLREDKFTLKSFWKKLKKFYG</sequence>
<feature type="compositionally biased region" description="Basic and acidic residues" evidence="1">
    <location>
        <begin position="340"/>
        <end position="363"/>
    </location>
</feature>
<name>A0A923RH52_9BACI</name>
<feature type="compositionally biased region" description="Polar residues" evidence="1">
    <location>
        <begin position="314"/>
        <end position="329"/>
    </location>
</feature>
<feature type="compositionally biased region" description="Polar residues" evidence="1">
    <location>
        <begin position="551"/>
        <end position="566"/>
    </location>
</feature>
<feature type="compositionally biased region" description="Polar residues" evidence="1">
    <location>
        <begin position="425"/>
        <end position="437"/>
    </location>
</feature>
<feature type="compositionally biased region" description="Basic and acidic residues" evidence="1">
    <location>
        <begin position="284"/>
        <end position="294"/>
    </location>
</feature>
<reference evidence="2" key="1">
    <citation type="submission" date="2020-08" db="EMBL/GenBank/DDBJ databases">
        <title>Genome public.</title>
        <authorList>
            <person name="Liu C."/>
            <person name="Sun Q."/>
        </authorList>
    </citation>
    <scope>NUCLEOTIDE SEQUENCE</scope>
    <source>
        <strain evidence="2">BX22</strain>
    </source>
</reference>
<feature type="compositionally biased region" description="Basic and acidic residues" evidence="1">
    <location>
        <begin position="410"/>
        <end position="424"/>
    </location>
</feature>
<keyword evidence="3" id="KW-1185">Reference proteome</keyword>
<feature type="region of interest" description="Disordered" evidence="1">
    <location>
        <begin position="97"/>
        <end position="138"/>
    </location>
</feature>
<dbReference type="EMBL" id="JACOOL010000003">
    <property type="protein sequence ID" value="MBC5636351.1"/>
    <property type="molecule type" value="Genomic_DNA"/>
</dbReference>
<evidence type="ECO:0000313" key="3">
    <source>
        <dbReference type="Proteomes" id="UP000637359"/>
    </source>
</evidence>
<organism evidence="2 3">
    <name type="scientific">Ornithinibacillus hominis</name>
    <dbReference type="NCBI Taxonomy" id="2763055"/>
    <lineage>
        <taxon>Bacteria</taxon>
        <taxon>Bacillati</taxon>
        <taxon>Bacillota</taxon>
        <taxon>Bacilli</taxon>
        <taxon>Bacillales</taxon>
        <taxon>Bacillaceae</taxon>
        <taxon>Ornithinibacillus</taxon>
    </lineage>
</organism>
<feature type="compositionally biased region" description="Basic and acidic residues" evidence="1">
    <location>
        <begin position="370"/>
        <end position="379"/>
    </location>
</feature>
<accession>A0A923RH52</accession>
<proteinExistence type="predicted"/>
<feature type="compositionally biased region" description="Basic and acidic residues" evidence="1">
    <location>
        <begin position="109"/>
        <end position="121"/>
    </location>
</feature>
<feature type="region of interest" description="Disordered" evidence="1">
    <location>
        <begin position="260"/>
        <end position="602"/>
    </location>
</feature>
<evidence type="ECO:0000313" key="2">
    <source>
        <dbReference type="EMBL" id="MBC5636351.1"/>
    </source>
</evidence>
<protein>
    <submittedName>
        <fullName evidence="2">Uncharacterized protein</fullName>
    </submittedName>
</protein>
<dbReference type="RefSeq" id="WP_186869060.1">
    <property type="nucleotide sequence ID" value="NZ_JACOOL010000003.1"/>
</dbReference>
<feature type="compositionally biased region" description="Acidic residues" evidence="1">
    <location>
        <begin position="580"/>
        <end position="594"/>
    </location>
</feature>
<comment type="caution">
    <text evidence="2">The sequence shown here is derived from an EMBL/GenBank/DDBJ whole genome shotgun (WGS) entry which is preliminary data.</text>
</comment>
<gene>
    <name evidence="2" type="ORF">H8S33_05850</name>
</gene>
<feature type="compositionally biased region" description="Polar residues" evidence="1">
    <location>
        <begin position="505"/>
        <end position="520"/>
    </location>
</feature>
<dbReference type="AlphaFoldDB" id="A0A923RH52"/>